<dbReference type="Proteomes" id="UP000433359">
    <property type="component" value="Unassembled WGS sequence"/>
</dbReference>
<accession>A0A6N7YE50</accession>
<comment type="caution">
    <text evidence="1">The sequence shown here is derived from an EMBL/GenBank/DDBJ whole genome shotgun (WGS) entry which is preliminary data.</text>
</comment>
<evidence type="ECO:0000313" key="1">
    <source>
        <dbReference type="EMBL" id="MSU81238.1"/>
    </source>
</evidence>
<proteinExistence type="predicted"/>
<dbReference type="AlphaFoldDB" id="A0A6N7YE50"/>
<reference evidence="1 2" key="1">
    <citation type="submission" date="2019-08" db="EMBL/GenBank/DDBJ databases">
        <title>In-depth cultivation of the pig gut microbiome towards novel bacterial diversity and tailored functional studies.</title>
        <authorList>
            <person name="Wylensek D."/>
            <person name="Hitch T.C.A."/>
            <person name="Clavel T."/>
        </authorList>
    </citation>
    <scope>NUCLEOTIDE SEQUENCE [LARGE SCALE GENOMIC DNA]</scope>
    <source>
        <strain evidence="1 2">BSM-383-APC-4H</strain>
    </source>
</reference>
<evidence type="ECO:0000313" key="2">
    <source>
        <dbReference type="Proteomes" id="UP000433359"/>
    </source>
</evidence>
<gene>
    <name evidence="1" type="ORF">FYJ25_02395</name>
</gene>
<protein>
    <submittedName>
        <fullName evidence="1">Uncharacterized protein</fullName>
    </submittedName>
</protein>
<name>A0A6N7YE50_9FIRM</name>
<dbReference type="RefSeq" id="WP_154580443.1">
    <property type="nucleotide sequence ID" value="NZ_VULP01000003.1"/>
</dbReference>
<organism evidence="1 2">
    <name type="scientific">Anaerobutyricum soehngenii</name>
    <dbReference type="NCBI Taxonomy" id="105843"/>
    <lineage>
        <taxon>Bacteria</taxon>
        <taxon>Bacillati</taxon>
        <taxon>Bacillota</taxon>
        <taxon>Clostridia</taxon>
        <taxon>Lachnospirales</taxon>
        <taxon>Lachnospiraceae</taxon>
        <taxon>Anaerobutyricum</taxon>
    </lineage>
</organism>
<dbReference type="EMBL" id="VULP01000003">
    <property type="protein sequence ID" value="MSU81238.1"/>
    <property type="molecule type" value="Genomic_DNA"/>
</dbReference>
<sequence>MTGKEHLEKIILSMDLKKELHQKVFDNYEEMLREGFREGDALFLVAAYFTGKPDETIGPLLRRLKKIMESRKDMISGAVLAASYYGIEELSMRLTILEEGVRNLYTDQKCVEALTGSIMIADGGPAEVAKAIQWYMFLMKNQYDMNNERMARLLGILAVISSPNILGKKMLSKITEKIEQNTKEESAADEETIFFEEACQFIKQLQRQEEERVNKMERTSYKMLTGEKNVTASDFDYSKEYHQEEEISLNGSNLFTGMKQEVDIILSTIYFDLV</sequence>